<evidence type="ECO:0000256" key="1">
    <source>
        <dbReference type="ARBA" id="ARBA00004370"/>
    </source>
</evidence>
<evidence type="ECO:0000256" key="5">
    <source>
        <dbReference type="ARBA" id="ARBA00022989"/>
    </source>
</evidence>
<keyword evidence="9" id="KW-1185">Reference proteome</keyword>
<keyword evidence="6" id="KW-0472">Membrane</keyword>
<dbReference type="Pfam" id="PF00028">
    <property type="entry name" value="Cadherin"/>
    <property type="match status" value="1"/>
</dbReference>
<evidence type="ECO:0000313" key="9">
    <source>
        <dbReference type="Proteomes" id="UP000515152"/>
    </source>
</evidence>
<keyword evidence="3" id="KW-0677">Repeat</keyword>
<dbReference type="PANTHER" id="PTHR24026">
    <property type="entry name" value="FAT ATYPICAL CADHERIN-RELATED"/>
    <property type="match status" value="1"/>
</dbReference>
<keyword evidence="5" id="KW-1133">Transmembrane helix</keyword>
<dbReference type="PANTHER" id="PTHR24026:SF125">
    <property type="entry name" value="FAT-LIKE CADHERIN-RELATED TUMOR SUPPRESSOR HOMOLOG"/>
    <property type="match status" value="1"/>
</dbReference>
<dbReference type="GO" id="GO:0005509">
    <property type="term" value="F:calcium ion binding"/>
    <property type="evidence" value="ECO:0007669"/>
    <property type="project" value="UniProtKB-UniRule"/>
</dbReference>
<gene>
    <name evidence="10" type="primary">LOC116219048</name>
</gene>
<dbReference type="PROSITE" id="PS00232">
    <property type="entry name" value="CADHERIN_1"/>
    <property type="match status" value="1"/>
</dbReference>
<dbReference type="OrthoDB" id="6252479at2759"/>
<evidence type="ECO:0000259" key="8">
    <source>
        <dbReference type="PROSITE" id="PS50268"/>
    </source>
</evidence>
<dbReference type="GeneID" id="116219048"/>
<dbReference type="CDD" id="cd11304">
    <property type="entry name" value="Cadherin_repeat"/>
    <property type="match status" value="1"/>
</dbReference>
<evidence type="ECO:0000256" key="7">
    <source>
        <dbReference type="PROSITE-ProRule" id="PRU00043"/>
    </source>
</evidence>
<organism evidence="9 10">
    <name type="scientific">Clupea harengus</name>
    <name type="common">Atlantic herring</name>
    <dbReference type="NCBI Taxonomy" id="7950"/>
    <lineage>
        <taxon>Eukaryota</taxon>
        <taxon>Metazoa</taxon>
        <taxon>Chordata</taxon>
        <taxon>Craniata</taxon>
        <taxon>Vertebrata</taxon>
        <taxon>Euteleostomi</taxon>
        <taxon>Actinopterygii</taxon>
        <taxon>Neopterygii</taxon>
        <taxon>Teleostei</taxon>
        <taxon>Clupei</taxon>
        <taxon>Clupeiformes</taxon>
        <taxon>Clupeoidei</taxon>
        <taxon>Clupeidae</taxon>
        <taxon>Clupea</taxon>
    </lineage>
</organism>
<accession>A0A6P8F0P9</accession>
<evidence type="ECO:0000256" key="6">
    <source>
        <dbReference type="ARBA" id="ARBA00023136"/>
    </source>
</evidence>
<dbReference type="AlphaFoldDB" id="A0A6P8F0P9"/>
<name>A0A6P8F0P9_CLUHA</name>
<evidence type="ECO:0000256" key="3">
    <source>
        <dbReference type="ARBA" id="ARBA00022737"/>
    </source>
</evidence>
<feature type="domain" description="Cadherin" evidence="8">
    <location>
        <begin position="25"/>
        <end position="99"/>
    </location>
</feature>
<dbReference type="GO" id="GO:0005886">
    <property type="term" value="C:plasma membrane"/>
    <property type="evidence" value="ECO:0007669"/>
    <property type="project" value="InterPro"/>
</dbReference>
<evidence type="ECO:0000313" key="10">
    <source>
        <dbReference type="RefSeq" id="XP_031417811.1"/>
    </source>
</evidence>
<dbReference type="RefSeq" id="XP_031417811.1">
    <property type="nucleotide sequence ID" value="XM_031561951.2"/>
</dbReference>
<keyword evidence="4 7" id="KW-0106">Calcium</keyword>
<dbReference type="SUPFAM" id="SSF49313">
    <property type="entry name" value="Cadherin-like"/>
    <property type="match status" value="1"/>
</dbReference>
<comment type="subcellular location">
    <subcellularLocation>
        <location evidence="1">Membrane</location>
    </subcellularLocation>
</comment>
<dbReference type="PROSITE" id="PS50268">
    <property type="entry name" value="CADHERIN_2"/>
    <property type="match status" value="1"/>
</dbReference>
<reference evidence="10" key="1">
    <citation type="submission" date="2025-08" db="UniProtKB">
        <authorList>
            <consortium name="RefSeq"/>
        </authorList>
    </citation>
    <scope>IDENTIFICATION</scope>
</reference>
<dbReference type="KEGG" id="char:116219048"/>
<dbReference type="Gene3D" id="2.60.40.60">
    <property type="entry name" value="Cadherins"/>
    <property type="match status" value="1"/>
</dbReference>
<sequence length="109" mass="12185">MFVVKVANGRQLTVRDLNDNAPVFEKEEYRAYVKETSPVGEVVVQVKAVDADVSPAHNHITYSIQPPSQTFEASGSGQILLKEPLNYTIASQYSFTVKAQVKFNRVFVH</sequence>
<dbReference type="Proteomes" id="UP000515152">
    <property type="component" value="Chromosome 24"/>
</dbReference>
<dbReference type="InterPro" id="IPR002126">
    <property type="entry name" value="Cadherin-like_dom"/>
</dbReference>
<dbReference type="PRINTS" id="PR00205">
    <property type="entry name" value="CADHERIN"/>
</dbReference>
<dbReference type="GO" id="GO:0009653">
    <property type="term" value="P:anatomical structure morphogenesis"/>
    <property type="evidence" value="ECO:0007669"/>
    <property type="project" value="UniProtKB-ARBA"/>
</dbReference>
<keyword evidence="2" id="KW-0812">Transmembrane</keyword>
<dbReference type="GO" id="GO:0007156">
    <property type="term" value="P:homophilic cell adhesion via plasma membrane adhesion molecules"/>
    <property type="evidence" value="ECO:0007669"/>
    <property type="project" value="InterPro"/>
</dbReference>
<proteinExistence type="predicted"/>
<protein>
    <submittedName>
        <fullName evidence="10">Cadherin-23-like</fullName>
    </submittedName>
</protein>
<evidence type="ECO:0000256" key="4">
    <source>
        <dbReference type="ARBA" id="ARBA00022837"/>
    </source>
</evidence>
<dbReference type="InterPro" id="IPR015919">
    <property type="entry name" value="Cadherin-like_sf"/>
</dbReference>
<dbReference type="InterPro" id="IPR020894">
    <property type="entry name" value="Cadherin_CS"/>
</dbReference>
<evidence type="ECO:0000256" key="2">
    <source>
        <dbReference type="ARBA" id="ARBA00022692"/>
    </source>
</evidence>